<feature type="region of interest" description="Disordered" evidence="1">
    <location>
        <begin position="137"/>
        <end position="175"/>
    </location>
</feature>
<evidence type="ECO:0000256" key="1">
    <source>
        <dbReference type="SAM" id="MobiDB-lite"/>
    </source>
</evidence>
<reference evidence="2 3" key="1">
    <citation type="submission" date="2018-03" db="EMBL/GenBank/DDBJ databases">
        <title>Genomic Encyclopedia of Archaeal and Bacterial Type Strains, Phase II (KMG-II): from individual species to whole genera.</title>
        <authorList>
            <person name="Goeker M."/>
        </authorList>
    </citation>
    <scope>NUCLEOTIDE SEQUENCE [LARGE SCALE GENOMIC DNA]</scope>
    <source>
        <strain evidence="2 3">DSM 100346</strain>
    </source>
</reference>
<keyword evidence="3" id="KW-1185">Reference proteome</keyword>
<dbReference type="RefSeq" id="WP_109672133.1">
    <property type="nucleotide sequence ID" value="NZ_QGDT01000001.1"/>
</dbReference>
<accession>A0A316ATR8</accession>
<gene>
    <name evidence="2" type="ORF">CLV98_101246</name>
</gene>
<evidence type="ECO:0000313" key="3">
    <source>
        <dbReference type="Proteomes" id="UP000245880"/>
    </source>
</evidence>
<evidence type="ECO:0000313" key="2">
    <source>
        <dbReference type="EMBL" id="PWJ60070.1"/>
    </source>
</evidence>
<organism evidence="2 3">
    <name type="scientific">Dyadobacter jejuensis</name>
    <dbReference type="NCBI Taxonomy" id="1082580"/>
    <lineage>
        <taxon>Bacteria</taxon>
        <taxon>Pseudomonadati</taxon>
        <taxon>Bacteroidota</taxon>
        <taxon>Cytophagia</taxon>
        <taxon>Cytophagales</taxon>
        <taxon>Spirosomataceae</taxon>
        <taxon>Dyadobacter</taxon>
    </lineage>
</organism>
<name>A0A316ATR8_9BACT</name>
<dbReference type="Pfam" id="PF02620">
    <property type="entry name" value="YceD"/>
    <property type="match status" value="1"/>
</dbReference>
<dbReference type="Proteomes" id="UP000245880">
    <property type="component" value="Unassembled WGS sequence"/>
</dbReference>
<dbReference type="AlphaFoldDB" id="A0A316ATR8"/>
<dbReference type="OrthoDB" id="1524821at2"/>
<dbReference type="EMBL" id="QGDT01000001">
    <property type="protein sequence ID" value="PWJ60070.1"/>
    <property type="molecule type" value="Genomic_DNA"/>
</dbReference>
<dbReference type="InterPro" id="IPR003772">
    <property type="entry name" value="YceD"/>
</dbReference>
<protein>
    <submittedName>
        <fullName evidence="2">Uncharacterized metal-binding protein YceD (DUF177 family)</fullName>
    </submittedName>
</protein>
<sequence length="185" mass="21509">MKELSKYNIDIYGLEDKRYDYEMESGDPFFAELEQDLIERGHFKSQIVMDKSSTMLQFNFRIEGSVELVCDRSLEPYEEHFKTEDRLILKFGDRDEELSDEIVLINRNTNRVNVAGYIFEFIALALPVKKIHPDYRKDDDDDDFTQEAQESVLVYTSEGGSPAADTQSTEAVDPRWEALKKLKGE</sequence>
<comment type="caution">
    <text evidence="2">The sequence shown here is derived from an EMBL/GenBank/DDBJ whole genome shotgun (WGS) entry which is preliminary data.</text>
</comment>
<proteinExistence type="predicted"/>